<evidence type="ECO:0000313" key="3">
    <source>
        <dbReference type="Proteomes" id="UP000256690"/>
    </source>
</evidence>
<dbReference type="AlphaFoldDB" id="A0A3D8QUX7"/>
<evidence type="ECO:0000256" key="1">
    <source>
        <dbReference type="PROSITE-ProRule" id="PRU00023"/>
    </source>
</evidence>
<dbReference type="InterPro" id="IPR036770">
    <property type="entry name" value="Ankyrin_rpt-contain_sf"/>
</dbReference>
<feature type="repeat" description="ANK" evidence="1">
    <location>
        <begin position="135"/>
        <end position="167"/>
    </location>
</feature>
<comment type="caution">
    <text evidence="2">The sequence shown here is derived from an EMBL/GenBank/DDBJ whole genome shotgun (WGS) entry which is preliminary data.</text>
</comment>
<reference evidence="2 3" key="1">
    <citation type="journal article" date="2018" name="IMA Fungus">
        <title>IMA Genome-F 9: Draft genome sequence of Annulohypoxylon stygium, Aspergillus mulundensis, Berkeleyomyces basicola (syn. Thielaviopsis basicola), Ceratocystis smalleyi, two Cercospora beticola strains, Coleophoma cylindrospora, Fusarium fracticaudum, Phialophora cf. hyalina, and Morchella septimelata.</title>
        <authorList>
            <person name="Wingfield B.D."/>
            <person name="Bills G.F."/>
            <person name="Dong Y."/>
            <person name="Huang W."/>
            <person name="Nel W.J."/>
            <person name="Swalarsk-Parry B.S."/>
            <person name="Vaghefi N."/>
            <person name="Wilken P.M."/>
            <person name="An Z."/>
            <person name="de Beer Z.W."/>
            <person name="De Vos L."/>
            <person name="Chen L."/>
            <person name="Duong T.A."/>
            <person name="Gao Y."/>
            <person name="Hammerbacher A."/>
            <person name="Kikkert J.R."/>
            <person name="Li Y."/>
            <person name="Li H."/>
            <person name="Li K."/>
            <person name="Li Q."/>
            <person name="Liu X."/>
            <person name="Ma X."/>
            <person name="Naidoo K."/>
            <person name="Pethybridge S.J."/>
            <person name="Sun J."/>
            <person name="Steenkamp E.T."/>
            <person name="van der Nest M.A."/>
            <person name="van Wyk S."/>
            <person name="Wingfield M.J."/>
            <person name="Xiong C."/>
            <person name="Yue Q."/>
            <person name="Zhang X."/>
        </authorList>
    </citation>
    <scope>NUCLEOTIDE SEQUENCE [LARGE SCALE GENOMIC DNA]</scope>
    <source>
        <strain evidence="2 3">DSM 5745</strain>
    </source>
</reference>
<dbReference type="InterPro" id="IPR002110">
    <property type="entry name" value="Ankyrin_rpt"/>
</dbReference>
<dbReference type="SUPFAM" id="SSF48403">
    <property type="entry name" value="Ankyrin repeat"/>
    <property type="match status" value="1"/>
</dbReference>
<dbReference type="EMBL" id="PVWQ01000013">
    <property type="protein sequence ID" value="RDW65663.1"/>
    <property type="molecule type" value="Genomic_DNA"/>
</dbReference>
<sequence>MATLETLLQTSTTFEEDERQHGHAKTIDQPRRLAARAYPPHLETELLRPHKKQAGPDLSCPLQPCESRTLPPRSNKVFDWAAGKGDEPALHRALSYHTPFRKTKPMFTAIEHAQYPIVQILLATPGVNIEARNHQGFTALEVAVRSGRGSIVKLLLDAGANTEPNTMFARYEGYLARIAARERFSDVLKHLIDSGRVDLKPQPRVSGRQLSLPRLTQSLRGMLSISSEPE</sequence>
<dbReference type="SMART" id="SM00248">
    <property type="entry name" value="ANK"/>
    <property type="match status" value="2"/>
</dbReference>
<gene>
    <name evidence="2" type="ORF">DSM5745_09402</name>
</gene>
<name>A0A3D8QUX7_9EURO</name>
<dbReference type="Gene3D" id="1.25.40.20">
    <property type="entry name" value="Ankyrin repeat-containing domain"/>
    <property type="match status" value="1"/>
</dbReference>
<dbReference type="GeneID" id="38119772"/>
<dbReference type="Pfam" id="PF12796">
    <property type="entry name" value="Ank_2"/>
    <property type="match status" value="1"/>
</dbReference>
<dbReference type="RefSeq" id="XP_026599766.1">
    <property type="nucleotide sequence ID" value="XM_026751418.1"/>
</dbReference>
<dbReference type="OrthoDB" id="341259at2759"/>
<dbReference type="Proteomes" id="UP000256690">
    <property type="component" value="Unassembled WGS sequence"/>
</dbReference>
<organism evidence="2 3">
    <name type="scientific">Aspergillus mulundensis</name>
    <dbReference type="NCBI Taxonomy" id="1810919"/>
    <lineage>
        <taxon>Eukaryota</taxon>
        <taxon>Fungi</taxon>
        <taxon>Dikarya</taxon>
        <taxon>Ascomycota</taxon>
        <taxon>Pezizomycotina</taxon>
        <taxon>Eurotiomycetes</taxon>
        <taxon>Eurotiomycetidae</taxon>
        <taxon>Eurotiales</taxon>
        <taxon>Aspergillaceae</taxon>
        <taxon>Aspergillus</taxon>
        <taxon>Aspergillus subgen. Nidulantes</taxon>
    </lineage>
</organism>
<protein>
    <submittedName>
        <fullName evidence="2">Uncharacterized protein</fullName>
    </submittedName>
</protein>
<keyword evidence="1" id="KW-0040">ANK repeat</keyword>
<accession>A0A3D8QUX7</accession>
<proteinExistence type="predicted"/>
<evidence type="ECO:0000313" key="2">
    <source>
        <dbReference type="EMBL" id="RDW65663.1"/>
    </source>
</evidence>
<keyword evidence="3" id="KW-1185">Reference proteome</keyword>
<dbReference type="PROSITE" id="PS50088">
    <property type="entry name" value="ANK_REPEAT"/>
    <property type="match status" value="1"/>
</dbReference>
<dbReference type="PROSITE" id="PS50297">
    <property type="entry name" value="ANK_REP_REGION"/>
    <property type="match status" value="1"/>
</dbReference>